<dbReference type="GO" id="GO:0051287">
    <property type="term" value="F:NAD binding"/>
    <property type="evidence" value="ECO:0007669"/>
    <property type="project" value="InterPro"/>
</dbReference>
<feature type="binding site" evidence="8">
    <location>
        <position position="276"/>
    </location>
    <ligand>
        <name>a divalent metal cation</name>
        <dbReference type="ChEBI" id="CHEBI:60240"/>
        <note>ligand shared between dimeric partners</note>
    </ligand>
</feature>
<evidence type="ECO:0000256" key="8">
    <source>
        <dbReference type="HAMAP-Rule" id="MF_00536"/>
    </source>
</evidence>
<dbReference type="InterPro" id="IPR005255">
    <property type="entry name" value="PdxA_fam"/>
</dbReference>
<dbReference type="GO" id="GO:0008615">
    <property type="term" value="P:pyridoxine biosynthetic process"/>
    <property type="evidence" value="ECO:0007669"/>
    <property type="project" value="UniProtKB-UniRule"/>
</dbReference>
<feature type="binding site" evidence="8">
    <location>
        <position position="213"/>
    </location>
    <ligand>
        <name>a divalent metal cation</name>
        <dbReference type="ChEBI" id="CHEBI:60240"/>
        <note>ligand shared between dimeric partners</note>
    </ligand>
</feature>
<evidence type="ECO:0000256" key="6">
    <source>
        <dbReference type="ARBA" id="ARBA00023027"/>
    </source>
</evidence>
<keyword evidence="6 8" id="KW-0520">NAD</keyword>
<evidence type="ECO:0000313" key="10">
    <source>
        <dbReference type="EMBL" id="TGH21563.1"/>
    </source>
</evidence>
<dbReference type="EC" id="1.1.1.262" evidence="8"/>
<keyword evidence="4 8" id="KW-0521">NADP</keyword>
<feature type="region of interest" description="Disordered" evidence="9">
    <location>
        <begin position="341"/>
        <end position="370"/>
    </location>
</feature>
<proteinExistence type="inferred from homology"/>
<keyword evidence="3 8" id="KW-0479">Metal-binding</keyword>
<evidence type="ECO:0000256" key="2">
    <source>
        <dbReference type="ARBA" id="ARBA00022490"/>
    </source>
</evidence>
<feature type="binding site" evidence="8">
    <location>
        <position position="136"/>
    </location>
    <ligand>
        <name>substrate</name>
    </ligand>
</feature>
<dbReference type="GO" id="GO:0050570">
    <property type="term" value="F:4-hydroxythreonine-4-phosphate dehydrogenase activity"/>
    <property type="evidence" value="ECO:0007669"/>
    <property type="project" value="UniProtKB-UniRule"/>
</dbReference>
<evidence type="ECO:0000256" key="9">
    <source>
        <dbReference type="SAM" id="MobiDB-lite"/>
    </source>
</evidence>
<dbReference type="Proteomes" id="UP000315454">
    <property type="component" value="Unassembled WGS sequence"/>
</dbReference>
<comment type="cofactor">
    <cofactor evidence="8">
        <name>a divalent metal cation</name>
        <dbReference type="ChEBI" id="CHEBI:60240"/>
    </cofactor>
    <text evidence="8">Binds 1 divalent metal cation per subunit.</text>
</comment>
<comment type="miscellaneous">
    <text evidence="8">The active site is located at the dimer interface.</text>
</comment>
<evidence type="ECO:0000256" key="5">
    <source>
        <dbReference type="ARBA" id="ARBA00023002"/>
    </source>
</evidence>
<feature type="binding site" evidence="8">
    <location>
        <position position="170"/>
    </location>
    <ligand>
        <name>a divalent metal cation</name>
        <dbReference type="ChEBI" id="CHEBI:60240"/>
        <note>ligand shared between dimeric partners</note>
    </ligand>
</feature>
<sequence>MTRSCRPAMTARIAIPIGDPAGIGPEVTLRALADPQILTGVEPVLVGCRQLLEAQAAALRQRGIAVPHLDRIELIDHPLGGRVRPGSGDAASGAASFAWLGLAVKEVLAGHCDAITTAPIAKQCWHAAGHHYPGQTERLAELAGRAEASMLFTAVAPSGWRLNVLLATTHIPLRAVPDALSAELVCHKLNLLRDFCNWFTPAPSLAVAGLNPHAGERGQLGVEERDWLIPCMEAWQARNPSLRLQGPFPPDTCWLGAGRAWRRGEGGADGYLALYHDQGLIPVKLLAFDRAVNTSLGLPFVRTSPDHGTGFDIAGQGRASGASMVAALLTAVSLAARHCPSRSSTAGKRCEPHGDSGGSKAVNELGLPSGPPGGIRSISWV</sequence>
<keyword evidence="5 8" id="KW-0560">Oxidoreductase</keyword>
<dbReference type="NCBIfam" id="NF002744">
    <property type="entry name" value="PRK02746.1"/>
    <property type="match status" value="1"/>
</dbReference>
<dbReference type="SUPFAM" id="SSF53659">
    <property type="entry name" value="Isocitrate/Isopropylmalate dehydrogenase-like"/>
    <property type="match status" value="1"/>
</dbReference>
<gene>
    <name evidence="8 10" type="primary">pdxA</name>
    <name evidence="10" type="ORF">ERJ68_05405</name>
</gene>
<accession>A0A524RTA7</accession>
<organism evidence="10 11">
    <name type="scientific">Aphanocapsa feldmannii 277cI</name>
    <dbReference type="NCBI Taxonomy" id="2507554"/>
    <lineage>
        <taxon>Bacteria</taxon>
        <taxon>Bacillati</taxon>
        <taxon>Cyanobacteriota</taxon>
        <taxon>Cyanophyceae</taxon>
        <taxon>Oscillatoriophycideae</taxon>
        <taxon>Chroococcales</taxon>
        <taxon>Microcystaceae</taxon>
        <taxon>Aphanocapsa</taxon>
    </lineage>
</organism>
<dbReference type="GO" id="GO:0046872">
    <property type="term" value="F:metal ion binding"/>
    <property type="evidence" value="ECO:0007669"/>
    <property type="project" value="UniProtKB-UniRule"/>
</dbReference>
<dbReference type="Pfam" id="PF04166">
    <property type="entry name" value="PdxA"/>
    <property type="match status" value="1"/>
</dbReference>
<protein>
    <recommendedName>
        <fullName evidence="8">4-hydroxythreonine-4-phosphate dehydrogenase</fullName>
        <ecNumber evidence="8">1.1.1.262</ecNumber>
    </recommendedName>
    <alternativeName>
        <fullName evidence="8">4-(phosphohydroxy)-L-threonine dehydrogenase</fullName>
    </alternativeName>
</protein>
<dbReference type="GO" id="GO:0005737">
    <property type="term" value="C:cytoplasm"/>
    <property type="evidence" value="ECO:0007669"/>
    <property type="project" value="UniProtKB-SubCell"/>
</dbReference>
<feature type="binding site" evidence="8">
    <location>
        <position position="293"/>
    </location>
    <ligand>
        <name>substrate</name>
    </ligand>
</feature>
<dbReference type="HAMAP" id="MF_00536">
    <property type="entry name" value="PdxA"/>
    <property type="match status" value="1"/>
</dbReference>
<evidence type="ECO:0000256" key="1">
    <source>
        <dbReference type="ARBA" id="ARBA00009464"/>
    </source>
</evidence>
<evidence type="ECO:0000313" key="11">
    <source>
        <dbReference type="Proteomes" id="UP000315454"/>
    </source>
</evidence>
<dbReference type="EMBL" id="SRMN01000072">
    <property type="protein sequence ID" value="TGH21563.1"/>
    <property type="molecule type" value="Genomic_DNA"/>
</dbReference>
<dbReference type="GO" id="GO:0042823">
    <property type="term" value="P:pyridoxal phosphate biosynthetic process"/>
    <property type="evidence" value="ECO:0007669"/>
    <property type="project" value="UniProtKB-UniRule"/>
</dbReference>
<comment type="subcellular location">
    <subcellularLocation>
        <location evidence="8">Cytoplasm</location>
    </subcellularLocation>
</comment>
<dbReference type="Gene3D" id="3.40.718.10">
    <property type="entry name" value="Isopropylmalate Dehydrogenase"/>
    <property type="match status" value="1"/>
</dbReference>
<comment type="similarity">
    <text evidence="1">Belongs to the PdxA family. PdxA2 subfamily.</text>
</comment>
<evidence type="ECO:0000256" key="3">
    <source>
        <dbReference type="ARBA" id="ARBA00022723"/>
    </source>
</evidence>
<dbReference type="UniPathway" id="UPA00244">
    <property type="reaction ID" value="UER00312"/>
</dbReference>
<dbReference type="NCBIfam" id="TIGR00557">
    <property type="entry name" value="pdxA"/>
    <property type="match status" value="1"/>
</dbReference>
<feature type="binding site" evidence="8">
    <location>
        <position position="284"/>
    </location>
    <ligand>
        <name>substrate</name>
    </ligand>
</feature>
<comment type="catalytic activity">
    <reaction evidence="8">
        <text>4-(phosphooxy)-L-threonine + NAD(+) = 3-amino-2-oxopropyl phosphate + CO2 + NADH</text>
        <dbReference type="Rhea" id="RHEA:32275"/>
        <dbReference type="ChEBI" id="CHEBI:16526"/>
        <dbReference type="ChEBI" id="CHEBI:57279"/>
        <dbReference type="ChEBI" id="CHEBI:57540"/>
        <dbReference type="ChEBI" id="CHEBI:57945"/>
        <dbReference type="ChEBI" id="CHEBI:58452"/>
        <dbReference type="EC" id="1.1.1.262"/>
    </reaction>
</comment>
<comment type="pathway">
    <text evidence="8">Cofactor biosynthesis; pyridoxine 5'-phosphate biosynthesis; pyridoxine 5'-phosphate from D-erythrose 4-phosphate: step 4/5.</text>
</comment>
<evidence type="ECO:0000256" key="4">
    <source>
        <dbReference type="ARBA" id="ARBA00022857"/>
    </source>
</evidence>
<keyword evidence="2 8" id="KW-0963">Cytoplasm</keyword>
<feature type="binding site" evidence="8">
    <location>
        <position position="302"/>
    </location>
    <ligand>
        <name>substrate</name>
    </ligand>
</feature>
<comment type="caution">
    <text evidence="10">The sequence shown here is derived from an EMBL/GenBank/DDBJ whole genome shotgun (WGS) entry which is preliminary data.</text>
</comment>
<keyword evidence="7 8" id="KW-0664">Pyridoxine biosynthesis</keyword>
<dbReference type="InterPro" id="IPR037510">
    <property type="entry name" value="PdxA"/>
</dbReference>
<comment type="caution">
    <text evidence="8">Lacks conserved residue(s) required for the propagation of feature annotation.</text>
</comment>
<evidence type="ECO:0000256" key="7">
    <source>
        <dbReference type="ARBA" id="ARBA00023096"/>
    </source>
</evidence>
<dbReference type="PANTHER" id="PTHR30004:SF6">
    <property type="entry name" value="D-THREONATE 4-PHOSPHATE DEHYDROGENASE"/>
    <property type="match status" value="1"/>
</dbReference>
<dbReference type="AlphaFoldDB" id="A0A524RTA7"/>
<name>A0A524RTA7_9CHRO</name>
<dbReference type="PANTHER" id="PTHR30004">
    <property type="entry name" value="4-HYDROXYTHREONINE-4-PHOSPHATE DEHYDROGENASE"/>
    <property type="match status" value="1"/>
</dbReference>
<reference evidence="10 11" key="1">
    <citation type="journal article" date="2019" name="mSystems">
        <title>Life at home and on the roam: Genomic adaptions reflect the dual lifestyle of an intracellular, facultative symbiont.</title>
        <authorList>
            <person name="Burgsdorf I."/>
        </authorList>
    </citation>
    <scope>NUCLEOTIDE SEQUENCE [LARGE SCALE GENOMIC DNA]</scope>
    <source>
        <strain evidence="10">277cI</strain>
    </source>
</reference>
<comment type="function">
    <text evidence="8">Catalyzes the NAD(P)-dependent oxidation of 4-(phosphooxy)-L-threonine (HTP) into 2-amino-3-oxo-4-(phosphooxy)butyric acid which spontaneously decarboxylates to form 3-amino-2-oxopropyl phosphate (AHAP).</text>
</comment>
<comment type="subunit">
    <text evidence="8">Homodimer.</text>
</comment>